<dbReference type="GO" id="GO:0033890">
    <property type="term" value="F:ribonuclease D activity"/>
    <property type="evidence" value="ECO:0007669"/>
    <property type="project" value="UniProtKB-UniRule"/>
</dbReference>
<comment type="subcellular location">
    <subcellularLocation>
        <location evidence="6">Cytoplasm</location>
    </subcellularLocation>
</comment>
<dbReference type="CDD" id="cd06142">
    <property type="entry name" value="RNaseD_exo"/>
    <property type="match status" value="1"/>
</dbReference>
<comment type="catalytic activity">
    <reaction evidence="6">
        <text>Exonucleolytic cleavage that removes extra residues from the 3'-terminus of tRNA to produce 5'-mononucleotides.</text>
        <dbReference type="EC" id="3.1.13.5"/>
    </reaction>
</comment>
<dbReference type="Pfam" id="PF01612">
    <property type="entry name" value="DNA_pol_A_exo1"/>
    <property type="match status" value="1"/>
</dbReference>
<evidence type="ECO:0000256" key="1">
    <source>
        <dbReference type="ARBA" id="ARBA00022490"/>
    </source>
</evidence>
<dbReference type="GO" id="GO:0003676">
    <property type="term" value="F:nucleic acid binding"/>
    <property type="evidence" value="ECO:0007669"/>
    <property type="project" value="InterPro"/>
</dbReference>
<gene>
    <name evidence="6 8" type="primary">rnd</name>
    <name evidence="8" type="ORF">Y958_19690</name>
</gene>
<keyword evidence="9" id="KW-1185">Reference proteome</keyword>
<dbReference type="SUPFAM" id="SSF47819">
    <property type="entry name" value="HRDC-like"/>
    <property type="match status" value="2"/>
</dbReference>
<name>A0A248JX62_9PROT</name>
<keyword evidence="3 6" id="KW-0540">Nuclease</keyword>
<evidence type="ECO:0000313" key="9">
    <source>
        <dbReference type="Proteomes" id="UP000197153"/>
    </source>
</evidence>
<comment type="similarity">
    <text evidence="6">Belongs to the RNase D family.</text>
</comment>
<evidence type="ECO:0000256" key="5">
    <source>
        <dbReference type="ARBA" id="ARBA00022839"/>
    </source>
</evidence>
<evidence type="ECO:0000259" key="7">
    <source>
        <dbReference type="PROSITE" id="PS50967"/>
    </source>
</evidence>
<dbReference type="Pfam" id="PF00570">
    <property type="entry name" value="HRDC"/>
    <property type="match status" value="1"/>
</dbReference>
<keyword evidence="4 6" id="KW-0378">Hydrolase</keyword>
<dbReference type="GO" id="GO:0042780">
    <property type="term" value="P:tRNA 3'-end processing"/>
    <property type="evidence" value="ECO:0007669"/>
    <property type="project" value="UniProtKB-UniRule"/>
</dbReference>
<keyword evidence="1 6" id="KW-0963">Cytoplasm</keyword>
<evidence type="ECO:0000256" key="3">
    <source>
        <dbReference type="ARBA" id="ARBA00022722"/>
    </source>
</evidence>
<evidence type="ECO:0000313" key="8">
    <source>
        <dbReference type="EMBL" id="ASG23081.1"/>
    </source>
</evidence>
<comment type="cofactor">
    <cofactor evidence="6">
        <name>a divalent metal cation</name>
        <dbReference type="ChEBI" id="CHEBI:60240"/>
    </cofactor>
</comment>
<dbReference type="EC" id="3.1.13.5" evidence="6"/>
<dbReference type="Proteomes" id="UP000197153">
    <property type="component" value="Chromosome 2"/>
</dbReference>
<dbReference type="NCBIfam" id="TIGR01388">
    <property type="entry name" value="rnd"/>
    <property type="match status" value="1"/>
</dbReference>
<comment type="function">
    <text evidence="6">Exonuclease involved in the 3' processing of various precursor tRNAs. Initiates hydrolysis at the 3'-terminus of an RNA molecule and releases 5'-mononucleotides.</text>
</comment>
<accession>A0A248JX62</accession>
<dbReference type="InterPro" id="IPR002121">
    <property type="entry name" value="HRDC_dom"/>
</dbReference>
<dbReference type="InterPro" id="IPR006292">
    <property type="entry name" value="RNase_D"/>
</dbReference>
<dbReference type="KEGG" id="nao:Y958_19690"/>
<dbReference type="InterPro" id="IPR012337">
    <property type="entry name" value="RNaseH-like_sf"/>
</dbReference>
<reference evidence="8 9" key="1">
    <citation type="submission" date="2017-06" db="EMBL/GenBank/DDBJ databases">
        <title>Complete genome sequence of Nitrospirillum amazonense strain CBAmC, an endophytic nitrogen-fixing and plant growth-promoting bacterium, isolated from sugarcane.</title>
        <authorList>
            <person name="Schwab S."/>
            <person name="dos Santos Teixeira K.R."/>
            <person name="Simoes Araujo J.L."/>
            <person name="Soares Vidal M."/>
            <person name="Borges de Freitas H.R."/>
            <person name="Rivello Crivelaro A.L."/>
            <person name="Bueno de Camargo Nunes A."/>
            <person name="dos Santos C.M."/>
            <person name="Palmeira da Silva Rosa D."/>
            <person name="da Silva Padilha D."/>
            <person name="da Silva E."/>
            <person name="Araujo Terra L."/>
            <person name="Soares Mendes V."/>
            <person name="Farinelli L."/>
            <person name="Magalhaes Cruz L."/>
            <person name="Baldani J.I."/>
        </authorList>
    </citation>
    <scope>NUCLEOTIDE SEQUENCE [LARGE SCALE GENOMIC DNA]</scope>
    <source>
        <strain evidence="8 9">CBAmC</strain>
    </source>
</reference>
<dbReference type="PANTHER" id="PTHR47649:SF1">
    <property type="entry name" value="RIBONUCLEASE D"/>
    <property type="match status" value="1"/>
</dbReference>
<proteinExistence type="inferred from homology"/>
<dbReference type="Gene3D" id="3.30.420.10">
    <property type="entry name" value="Ribonuclease H-like superfamily/Ribonuclease H"/>
    <property type="match status" value="1"/>
</dbReference>
<organism evidence="8 9">
    <name type="scientific">Nitrospirillum viridazoti CBAmc</name>
    <dbReference type="NCBI Taxonomy" id="1441467"/>
    <lineage>
        <taxon>Bacteria</taxon>
        <taxon>Pseudomonadati</taxon>
        <taxon>Pseudomonadota</taxon>
        <taxon>Alphaproteobacteria</taxon>
        <taxon>Rhodospirillales</taxon>
        <taxon>Azospirillaceae</taxon>
        <taxon>Nitrospirillum</taxon>
        <taxon>Nitrospirillum viridazoti</taxon>
    </lineage>
</organism>
<evidence type="ECO:0000256" key="6">
    <source>
        <dbReference type="HAMAP-Rule" id="MF_01899"/>
    </source>
</evidence>
<feature type="domain" description="HRDC" evidence="7">
    <location>
        <begin position="208"/>
        <end position="289"/>
    </location>
</feature>
<dbReference type="InterPro" id="IPR002562">
    <property type="entry name" value="3'-5'_exonuclease_dom"/>
</dbReference>
<dbReference type="SMART" id="SM00474">
    <property type="entry name" value="35EXOc"/>
    <property type="match status" value="1"/>
</dbReference>
<dbReference type="PROSITE" id="PS50967">
    <property type="entry name" value="HRDC"/>
    <property type="match status" value="1"/>
</dbReference>
<dbReference type="HAMAP" id="MF_01899">
    <property type="entry name" value="RNase_D"/>
    <property type="match status" value="1"/>
</dbReference>
<keyword evidence="5 6" id="KW-0269">Exonuclease</keyword>
<sequence>MTLITNTADLSAFCDRLASAAYVTVDTEFMREKTYYPQLCLVQVAGPDEAAAIDPLADGIDLSPLFALLANPAVLKVFHAARQDLEIFFNLTGTVPAPLFDTQVAAMVCGFGDSVGYETLITKLTNARIDKSSRFTDWSNRPLTDRQLTYALSDVTHLRPAYEKIRRRLDKTGREEWLADEMAILTSPDTYRQDPDESWRRLKPRTDKPRFIAVLKELCAWREREAQRKDIPRNRVVRDETLMEIAAHTPSTVDDLGRTRGLGPSMAAGRYGTEILAAIEKARGLPDSALPRMEPRAELPAGIAPTVELLRVLLKLVCDDEDVASRLVANAADLEAIAADDNAKVQAMTGWRFDLFGRQALALKHGKLALAMENRKVKLVNLD</sequence>
<evidence type="ECO:0000256" key="2">
    <source>
        <dbReference type="ARBA" id="ARBA00022694"/>
    </source>
</evidence>
<dbReference type="GO" id="GO:0000166">
    <property type="term" value="F:nucleotide binding"/>
    <property type="evidence" value="ECO:0007669"/>
    <property type="project" value="InterPro"/>
</dbReference>
<dbReference type="InterPro" id="IPR044876">
    <property type="entry name" value="HRDC_dom_sf"/>
</dbReference>
<dbReference type="InterPro" id="IPR036397">
    <property type="entry name" value="RNaseH_sf"/>
</dbReference>
<keyword evidence="2 6" id="KW-0819">tRNA processing</keyword>
<dbReference type="SUPFAM" id="SSF53098">
    <property type="entry name" value="Ribonuclease H-like"/>
    <property type="match status" value="1"/>
</dbReference>
<dbReference type="SMART" id="SM00341">
    <property type="entry name" value="HRDC"/>
    <property type="match status" value="1"/>
</dbReference>
<dbReference type="AlphaFoldDB" id="A0A248JX62"/>
<dbReference type="RefSeq" id="WP_088873616.1">
    <property type="nucleotide sequence ID" value="NZ_CP022111.1"/>
</dbReference>
<dbReference type="EMBL" id="CP022111">
    <property type="protein sequence ID" value="ASG23081.1"/>
    <property type="molecule type" value="Genomic_DNA"/>
</dbReference>
<evidence type="ECO:0000256" key="4">
    <source>
        <dbReference type="ARBA" id="ARBA00022801"/>
    </source>
</evidence>
<dbReference type="InterPro" id="IPR051086">
    <property type="entry name" value="RNase_D-like"/>
</dbReference>
<dbReference type="GO" id="GO:0005737">
    <property type="term" value="C:cytoplasm"/>
    <property type="evidence" value="ECO:0007669"/>
    <property type="project" value="UniProtKB-SubCell"/>
</dbReference>
<dbReference type="PANTHER" id="PTHR47649">
    <property type="entry name" value="RIBONUCLEASE D"/>
    <property type="match status" value="1"/>
</dbReference>
<protein>
    <recommendedName>
        <fullName evidence="6">Ribonuclease D</fullName>
        <shortName evidence="6">RNase D</shortName>
        <ecNumber evidence="6">3.1.13.5</ecNumber>
    </recommendedName>
</protein>
<dbReference type="GO" id="GO:0008408">
    <property type="term" value="F:3'-5' exonuclease activity"/>
    <property type="evidence" value="ECO:0007669"/>
    <property type="project" value="InterPro"/>
</dbReference>
<dbReference type="InterPro" id="IPR010997">
    <property type="entry name" value="HRDC-like_sf"/>
</dbReference>
<dbReference type="Gene3D" id="1.10.150.80">
    <property type="entry name" value="HRDC domain"/>
    <property type="match status" value="1"/>
</dbReference>